<accession>A0AAV5KBC8</accession>
<name>A0AAV5KBC8_9ROSI</name>
<sequence length="56" mass="6474">MCSKDLHWLGTTRPGCLRRRRELRLLVLELILKQRVSFVCANARIGMVELRYGSTG</sequence>
<comment type="caution">
    <text evidence="1">The sequence shown here is derived from an EMBL/GenBank/DDBJ whole genome shotgun (WGS) entry which is preliminary data.</text>
</comment>
<gene>
    <name evidence="1" type="ORF">SLEP1_g31822</name>
</gene>
<reference evidence="1 2" key="1">
    <citation type="journal article" date="2021" name="Commun. Biol.">
        <title>The genome of Shorea leprosula (Dipterocarpaceae) highlights the ecological relevance of drought in aseasonal tropical rainforests.</title>
        <authorList>
            <person name="Ng K.K.S."/>
            <person name="Kobayashi M.J."/>
            <person name="Fawcett J.A."/>
            <person name="Hatakeyama M."/>
            <person name="Paape T."/>
            <person name="Ng C.H."/>
            <person name="Ang C.C."/>
            <person name="Tnah L.H."/>
            <person name="Lee C.T."/>
            <person name="Nishiyama T."/>
            <person name="Sese J."/>
            <person name="O'Brien M.J."/>
            <person name="Copetti D."/>
            <person name="Mohd Noor M.I."/>
            <person name="Ong R.C."/>
            <person name="Putra M."/>
            <person name="Sireger I.Z."/>
            <person name="Indrioko S."/>
            <person name="Kosugi Y."/>
            <person name="Izuno A."/>
            <person name="Isagi Y."/>
            <person name="Lee S.L."/>
            <person name="Shimizu K.K."/>
        </authorList>
    </citation>
    <scope>NUCLEOTIDE SEQUENCE [LARGE SCALE GENOMIC DNA]</scope>
    <source>
        <strain evidence="1">214</strain>
    </source>
</reference>
<dbReference type="Proteomes" id="UP001054252">
    <property type="component" value="Unassembled WGS sequence"/>
</dbReference>
<proteinExistence type="predicted"/>
<dbReference type="AlphaFoldDB" id="A0AAV5KBC8"/>
<protein>
    <submittedName>
        <fullName evidence="1">Uncharacterized protein</fullName>
    </submittedName>
</protein>
<organism evidence="1 2">
    <name type="scientific">Rubroshorea leprosula</name>
    <dbReference type="NCBI Taxonomy" id="152421"/>
    <lineage>
        <taxon>Eukaryota</taxon>
        <taxon>Viridiplantae</taxon>
        <taxon>Streptophyta</taxon>
        <taxon>Embryophyta</taxon>
        <taxon>Tracheophyta</taxon>
        <taxon>Spermatophyta</taxon>
        <taxon>Magnoliopsida</taxon>
        <taxon>eudicotyledons</taxon>
        <taxon>Gunneridae</taxon>
        <taxon>Pentapetalae</taxon>
        <taxon>rosids</taxon>
        <taxon>malvids</taxon>
        <taxon>Malvales</taxon>
        <taxon>Dipterocarpaceae</taxon>
        <taxon>Rubroshorea</taxon>
    </lineage>
</organism>
<keyword evidence="2" id="KW-1185">Reference proteome</keyword>
<evidence type="ECO:0000313" key="1">
    <source>
        <dbReference type="EMBL" id="GKV21891.1"/>
    </source>
</evidence>
<evidence type="ECO:0000313" key="2">
    <source>
        <dbReference type="Proteomes" id="UP001054252"/>
    </source>
</evidence>
<dbReference type="EMBL" id="BPVZ01000058">
    <property type="protein sequence ID" value="GKV21891.1"/>
    <property type="molecule type" value="Genomic_DNA"/>
</dbReference>